<proteinExistence type="predicted"/>
<dbReference type="EMBL" id="RPFW01000009">
    <property type="protein sequence ID" value="TVZ00416.1"/>
    <property type="molecule type" value="Genomic_DNA"/>
</dbReference>
<dbReference type="PANTHER" id="PTHR43767">
    <property type="entry name" value="LONG-CHAIN-FATTY-ACID--COA LIGASE"/>
    <property type="match status" value="1"/>
</dbReference>
<dbReference type="InterPro" id="IPR045851">
    <property type="entry name" value="AMP-bd_C_sf"/>
</dbReference>
<dbReference type="InterPro" id="IPR025110">
    <property type="entry name" value="AMP-bd_C"/>
</dbReference>
<dbReference type="SUPFAM" id="SSF56801">
    <property type="entry name" value="Acetyl-CoA synthetase-like"/>
    <property type="match status" value="1"/>
</dbReference>
<reference evidence="3 4" key="1">
    <citation type="submission" date="2018-11" db="EMBL/GenBank/DDBJ databases">
        <title>Trebonia kvetii gen.nov., sp.nov., a novel acidophilic actinobacterium, and proposal of the new actinobacterial family Treboniaceae fam. nov.</title>
        <authorList>
            <person name="Rapoport D."/>
            <person name="Sagova-Mareckova M."/>
            <person name="Sedlacek I."/>
            <person name="Provaznik J."/>
            <person name="Kralova S."/>
            <person name="Pavlinic D."/>
            <person name="Benes V."/>
            <person name="Kopecky J."/>
        </authorList>
    </citation>
    <scope>NUCLEOTIDE SEQUENCE [LARGE SCALE GENOMIC DNA]</scope>
    <source>
        <strain evidence="3 4">15Tr583</strain>
    </source>
</reference>
<dbReference type="Proteomes" id="UP000460272">
    <property type="component" value="Unassembled WGS sequence"/>
</dbReference>
<dbReference type="AlphaFoldDB" id="A0A6P2BQE4"/>
<evidence type="ECO:0000313" key="4">
    <source>
        <dbReference type="Proteomes" id="UP000460272"/>
    </source>
</evidence>
<evidence type="ECO:0000259" key="2">
    <source>
        <dbReference type="Pfam" id="PF13193"/>
    </source>
</evidence>
<sequence>MALNMADLFEHAVDTFPQRVALICGDREVTYSGLEDEANRVAHHLAALGVGPGGHVGLYARNSIETVATLLATIKLRAVVININYRYLARELAYHLEDAGLAVLVHDKDLAPVVDAVAPAGLPRVVIGGNYAEAAAAESAARDFGPRSPDDVYIIYTGGTTGQPKGVMWRHEDIWRTLGGGIDFLTGEPLEDEWAQSRAGVGDNGMVRMAPAPLIHGAAMVATLACLFGGDTAVILPKFDPHAVWEAVQRHQVNVLSMIGDAMARPLMEALAAGGYDTSSLVSLNSTAALFSPPVKEACTRALPNVFISEAIGSTETGFAGIAFVSADDEQHGGPTVTAGPDVIVIDEAGGVCGPGQAGRLARGGHVPLGYYNDPVKTTEMFAEVNGRRYAVPGDWARVEEDGSITLLGRGNTCVNTGGEKVYPEEVEGALKSHPDVFDALVIGVPDDRLGQRVAALVQLRTGAAADAAALQAHVHGRLAGYKAPRTVWFVDSIGRTVSGKADYRWAHRYAGEHPPATPAQPERA</sequence>
<dbReference type="NCBIfam" id="NF005863">
    <property type="entry name" value="PRK07798.1"/>
    <property type="match status" value="1"/>
</dbReference>
<feature type="domain" description="AMP-dependent synthetase/ligase" evidence="1">
    <location>
        <begin position="9"/>
        <end position="372"/>
    </location>
</feature>
<dbReference type="PANTHER" id="PTHR43767:SF1">
    <property type="entry name" value="NONRIBOSOMAL PEPTIDE SYNTHASE PES1 (EUROFUNG)-RELATED"/>
    <property type="match status" value="1"/>
</dbReference>
<dbReference type="InterPro" id="IPR000873">
    <property type="entry name" value="AMP-dep_synth/lig_dom"/>
</dbReference>
<feature type="domain" description="AMP-binding enzyme C-terminal" evidence="2">
    <location>
        <begin position="426"/>
        <end position="501"/>
    </location>
</feature>
<dbReference type="PROSITE" id="PS00455">
    <property type="entry name" value="AMP_BINDING"/>
    <property type="match status" value="1"/>
</dbReference>
<dbReference type="InterPro" id="IPR020845">
    <property type="entry name" value="AMP-binding_CS"/>
</dbReference>
<organism evidence="3 4">
    <name type="scientific">Trebonia kvetii</name>
    <dbReference type="NCBI Taxonomy" id="2480626"/>
    <lineage>
        <taxon>Bacteria</taxon>
        <taxon>Bacillati</taxon>
        <taxon>Actinomycetota</taxon>
        <taxon>Actinomycetes</taxon>
        <taxon>Streptosporangiales</taxon>
        <taxon>Treboniaceae</taxon>
        <taxon>Trebonia</taxon>
    </lineage>
</organism>
<evidence type="ECO:0000259" key="1">
    <source>
        <dbReference type="Pfam" id="PF00501"/>
    </source>
</evidence>
<accession>A0A6P2BQE4</accession>
<dbReference type="Pfam" id="PF13193">
    <property type="entry name" value="AMP-binding_C"/>
    <property type="match status" value="1"/>
</dbReference>
<name>A0A6P2BQE4_9ACTN</name>
<dbReference type="OrthoDB" id="3443462at2"/>
<dbReference type="InterPro" id="IPR042099">
    <property type="entry name" value="ANL_N_sf"/>
</dbReference>
<dbReference type="RefSeq" id="WP_145861211.1">
    <property type="nucleotide sequence ID" value="NZ_RPFW01000009.1"/>
</dbReference>
<evidence type="ECO:0000313" key="3">
    <source>
        <dbReference type="EMBL" id="TVZ00416.1"/>
    </source>
</evidence>
<dbReference type="InterPro" id="IPR050237">
    <property type="entry name" value="ATP-dep_AMP-bd_enzyme"/>
</dbReference>
<dbReference type="Gene3D" id="3.40.50.12780">
    <property type="entry name" value="N-terminal domain of ligase-like"/>
    <property type="match status" value="1"/>
</dbReference>
<protein>
    <submittedName>
        <fullName evidence="3">Acyl-CoA synthetase</fullName>
    </submittedName>
</protein>
<gene>
    <name evidence="3" type="ORF">EAS64_37960</name>
</gene>
<dbReference type="Pfam" id="PF00501">
    <property type="entry name" value="AMP-binding"/>
    <property type="match status" value="1"/>
</dbReference>
<keyword evidence="4" id="KW-1185">Reference proteome</keyword>
<dbReference type="GO" id="GO:0016878">
    <property type="term" value="F:acid-thiol ligase activity"/>
    <property type="evidence" value="ECO:0007669"/>
    <property type="project" value="UniProtKB-ARBA"/>
</dbReference>
<dbReference type="Gene3D" id="3.30.300.30">
    <property type="match status" value="1"/>
</dbReference>
<comment type="caution">
    <text evidence="3">The sequence shown here is derived from an EMBL/GenBank/DDBJ whole genome shotgun (WGS) entry which is preliminary data.</text>
</comment>